<comment type="caution">
    <text evidence="1">The sequence shown here is derived from an EMBL/GenBank/DDBJ whole genome shotgun (WGS) entry which is preliminary data.</text>
</comment>
<accession>A0A9N9C9T0</accession>
<protein>
    <submittedName>
        <fullName evidence="1">11592_t:CDS:1</fullName>
    </submittedName>
</protein>
<evidence type="ECO:0000313" key="2">
    <source>
        <dbReference type="Proteomes" id="UP000789706"/>
    </source>
</evidence>
<organism evidence="1 2">
    <name type="scientific">Diversispora eburnea</name>
    <dbReference type="NCBI Taxonomy" id="1213867"/>
    <lineage>
        <taxon>Eukaryota</taxon>
        <taxon>Fungi</taxon>
        <taxon>Fungi incertae sedis</taxon>
        <taxon>Mucoromycota</taxon>
        <taxon>Glomeromycotina</taxon>
        <taxon>Glomeromycetes</taxon>
        <taxon>Diversisporales</taxon>
        <taxon>Diversisporaceae</taxon>
        <taxon>Diversispora</taxon>
    </lineage>
</organism>
<evidence type="ECO:0000313" key="1">
    <source>
        <dbReference type="EMBL" id="CAG8594249.1"/>
    </source>
</evidence>
<reference evidence="1" key="1">
    <citation type="submission" date="2021-06" db="EMBL/GenBank/DDBJ databases">
        <authorList>
            <person name="Kallberg Y."/>
            <person name="Tangrot J."/>
            <person name="Rosling A."/>
        </authorList>
    </citation>
    <scope>NUCLEOTIDE SEQUENCE</scope>
    <source>
        <strain evidence="1">AZ414A</strain>
    </source>
</reference>
<proteinExistence type="predicted"/>
<keyword evidence="2" id="KW-1185">Reference proteome</keyword>
<gene>
    <name evidence="1" type="ORF">DEBURN_LOCUS9209</name>
</gene>
<dbReference type="AlphaFoldDB" id="A0A9N9C9T0"/>
<name>A0A9N9C9T0_9GLOM</name>
<dbReference type="EMBL" id="CAJVPK010001652">
    <property type="protein sequence ID" value="CAG8594249.1"/>
    <property type="molecule type" value="Genomic_DNA"/>
</dbReference>
<dbReference type="Proteomes" id="UP000789706">
    <property type="component" value="Unassembled WGS sequence"/>
</dbReference>
<sequence length="53" mass="5908">MVMNNILQFSERNLGLGRVALAIMYTSIDDLSDHLSALEILLFFVKRNPGGNV</sequence>